<dbReference type="EMBL" id="MIZA01000003">
    <property type="protein sequence ID" value="OIR21036.1"/>
    <property type="molecule type" value="Genomic_DNA"/>
</dbReference>
<proteinExistence type="predicted"/>
<name>A0A1J5U4T3_9ARCH</name>
<dbReference type="STRING" id="1888995.BD935_03725"/>
<gene>
    <name evidence="3" type="ORF">BD935_03725</name>
</gene>
<accession>A0A1J5U4T3</accession>
<evidence type="ECO:0000313" key="3">
    <source>
        <dbReference type="EMBL" id="OIR21036.1"/>
    </source>
</evidence>
<evidence type="ECO:0000259" key="2">
    <source>
        <dbReference type="Pfam" id="PF02272"/>
    </source>
</evidence>
<dbReference type="Pfam" id="PF02272">
    <property type="entry name" value="DHHA1"/>
    <property type="match status" value="1"/>
</dbReference>
<sequence>MLLNDSSKKLFEKKLLLLVHHHADVDAVASAIALQTVFEDAIICAPDKVSSHGQKIAEFNEIDILMESPKKWEGTVIALDSPNPQHCSPVPKAQNMIVIDHHTKIEGWPEGTEVIHQPNKTSTAEIIIQIIDELGLAINKKCANVLLAAIYTDTGQFRHANNETFSSASILCDNGAEPQEVINLLDSERPLIQKVTFLKAAQNMKWIQHGKWIVATSIVGSFESGSARHMIVLGADIAIVGSSKKNGEMRLSTRASNRIVSKGFNLTKILEKICEINEGSSGGHPGAAGYNGTGDTEAIIEIAKQESIDKITQLS</sequence>
<reference evidence="3 4" key="1">
    <citation type="submission" date="2016-08" db="EMBL/GenBank/DDBJ databases">
        <title>New Insights into Marine Group III Euryarchaeota, from dark to light.</title>
        <authorList>
            <person name="Haro-Moreno J.M."/>
            <person name="Rodriguez-Valera F."/>
            <person name="Lopez-Garcia P."/>
            <person name="Moreira D."/>
            <person name="Martin-Cuadrado A.B."/>
        </authorList>
    </citation>
    <scope>NUCLEOTIDE SEQUENCE [LARGE SCALE GENOMIC DNA]</scope>
    <source>
        <strain evidence="3">CG-Epi1</strain>
    </source>
</reference>
<feature type="domain" description="DHHA1" evidence="2">
    <location>
        <begin position="234"/>
        <end position="305"/>
    </location>
</feature>
<evidence type="ECO:0008006" key="5">
    <source>
        <dbReference type="Google" id="ProtNLM"/>
    </source>
</evidence>
<dbReference type="AlphaFoldDB" id="A0A1J5U4T3"/>
<dbReference type="InterPro" id="IPR038763">
    <property type="entry name" value="DHH_sf"/>
</dbReference>
<dbReference type="Gene3D" id="3.90.1640.10">
    <property type="entry name" value="inorganic pyrophosphatase (n-terminal core)"/>
    <property type="match status" value="1"/>
</dbReference>
<dbReference type="InterPro" id="IPR001667">
    <property type="entry name" value="DDH_dom"/>
</dbReference>
<dbReference type="GO" id="GO:0003676">
    <property type="term" value="F:nucleic acid binding"/>
    <property type="evidence" value="ECO:0007669"/>
    <property type="project" value="InterPro"/>
</dbReference>
<evidence type="ECO:0000259" key="1">
    <source>
        <dbReference type="Pfam" id="PF01368"/>
    </source>
</evidence>
<protein>
    <recommendedName>
        <fullName evidence="5">DDH domain-containing protein</fullName>
    </recommendedName>
</protein>
<dbReference type="PANTHER" id="PTHR47618:SF1">
    <property type="entry name" value="BIFUNCTIONAL OLIGORIBONUCLEASE AND PAP PHOSPHATASE NRNA"/>
    <property type="match status" value="1"/>
</dbReference>
<dbReference type="SUPFAM" id="SSF64182">
    <property type="entry name" value="DHH phosphoesterases"/>
    <property type="match status" value="1"/>
</dbReference>
<dbReference type="Proteomes" id="UP000183080">
    <property type="component" value="Unassembled WGS sequence"/>
</dbReference>
<dbReference type="Pfam" id="PF01368">
    <property type="entry name" value="DHH"/>
    <property type="match status" value="1"/>
</dbReference>
<feature type="domain" description="DDH" evidence="1">
    <location>
        <begin position="18"/>
        <end position="150"/>
    </location>
</feature>
<organism evidence="3 4">
    <name type="scientific">Marine Group III euryarchaeote CG-Epi1</name>
    <dbReference type="NCBI Taxonomy" id="1888995"/>
    <lineage>
        <taxon>Archaea</taxon>
        <taxon>Methanobacteriati</taxon>
        <taxon>Thermoplasmatota</taxon>
        <taxon>Thermoplasmata</taxon>
        <taxon>Candidatus Thermoprofundales</taxon>
    </lineage>
</organism>
<comment type="caution">
    <text evidence="3">The sequence shown here is derived from an EMBL/GenBank/DDBJ whole genome shotgun (WGS) entry which is preliminary data.</text>
</comment>
<dbReference type="PANTHER" id="PTHR47618">
    <property type="entry name" value="BIFUNCTIONAL OLIGORIBONUCLEASE AND PAP PHOSPHATASE NRNA"/>
    <property type="match status" value="1"/>
</dbReference>
<dbReference type="InterPro" id="IPR051319">
    <property type="entry name" value="Oligoribo/pAp-PDE_c-di-AMP_PDE"/>
</dbReference>
<evidence type="ECO:0000313" key="4">
    <source>
        <dbReference type="Proteomes" id="UP000183080"/>
    </source>
</evidence>
<dbReference type="InterPro" id="IPR003156">
    <property type="entry name" value="DHHA1_dom"/>
</dbReference>